<accession>A0A0F9V4W3</accession>
<dbReference type="GO" id="GO:0061503">
    <property type="term" value="F:tRNA threonylcarbamoyladenosine dehydratase"/>
    <property type="evidence" value="ECO:0007669"/>
    <property type="project" value="TreeGrafter"/>
</dbReference>
<dbReference type="EMBL" id="LAZR01000049">
    <property type="protein sequence ID" value="KKN99034.1"/>
    <property type="molecule type" value="Genomic_DNA"/>
</dbReference>
<evidence type="ECO:0000259" key="1">
    <source>
        <dbReference type="Pfam" id="PF00899"/>
    </source>
</evidence>
<dbReference type="CDD" id="cd01483">
    <property type="entry name" value="E1_enzyme_family"/>
    <property type="match status" value="1"/>
</dbReference>
<dbReference type="SUPFAM" id="SSF69572">
    <property type="entry name" value="Activating enzymes of the ubiquitin-like proteins"/>
    <property type="match status" value="1"/>
</dbReference>
<proteinExistence type="predicted"/>
<evidence type="ECO:0000313" key="2">
    <source>
        <dbReference type="EMBL" id="KKN99034.1"/>
    </source>
</evidence>
<sequence length="219" mass="24400">MENLLKNRDIRQKELIPPDKLSAIRATIVGVGAGGRQVALQLAAIGVPRLRLIDFDLVSVENLACQGYHEADLGKFKVDAVKDICAAINPAIEITTVNRKFRSMDFTGGVLFCCVDKISTRKSIFETVKERADLFIDARMSAEYMRIFIVYDDTSREHYGTTFFPQAETYNGSCTAKTTIYCANVSAGLRVAQFAKWLRGCELDKEIDLNLLTNEMGAK</sequence>
<dbReference type="PANTHER" id="PTHR43267">
    <property type="entry name" value="TRNA THREONYLCARBAMOYLADENOSINE DEHYDRATASE"/>
    <property type="match status" value="1"/>
</dbReference>
<dbReference type="InterPro" id="IPR000594">
    <property type="entry name" value="ThiF_NAD_FAD-bd"/>
</dbReference>
<organism evidence="2">
    <name type="scientific">marine sediment metagenome</name>
    <dbReference type="NCBI Taxonomy" id="412755"/>
    <lineage>
        <taxon>unclassified sequences</taxon>
        <taxon>metagenomes</taxon>
        <taxon>ecological metagenomes</taxon>
    </lineage>
</organism>
<dbReference type="PANTHER" id="PTHR43267:SF3">
    <property type="entry name" value="THIF PROTEIN"/>
    <property type="match status" value="1"/>
</dbReference>
<reference evidence="2" key="1">
    <citation type="journal article" date="2015" name="Nature">
        <title>Complex archaea that bridge the gap between prokaryotes and eukaryotes.</title>
        <authorList>
            <person name="Spang A."/>
            <person name="Saw J.H."/>
            <person name="Jorgensen S.L."/>
            <person name="Zaremba-Niedzwiedzka K."/>
            <person name="Martijn J."/>
            <person name="Lind A.E."/>
            <person name="van Eijk R."/>
            <person name="Schleper C."/>
            <person name="Guy L."/>
            <person name="Ettema T.J."/>
        </authorList>
    </citation>
    <scope>NUCLEOTIDE SEQUENCE</scope>
</reference>
<comment type="caution">
    <text evidence="2">The sequence shown here is derived from an EMBL/GenBank/DDBJ whole genome shotgun (WGS) entry which is preliminary data.</text>
</comment>
<dbReference type="InterPro" id="IPR045886">
    <property type="entry name" value="ThiF/MoeB/HesA"/>
</dbReference>
<name>A0A0F9V4W3_9ZZZZ</name>
<gene>
    <name evidence="2" type="ORF">LCGC14_0142790</name>
</gene>
<dbReference type="InterPro" id="IPR035985">
    <property type="entry name" value="Ubiquitin-activating_enz"/>
</dbReference>
<protein>
    <recommendedName>
        <fullName evidence="1">THIF-type NAD/FAD binding fold domain-containing protein</fullName>
    </recommendedName>
</protein>
<feature type="domain" description="THIF-type NAD/FAD binding fold" evidence="1">
    <location>
        <begin position="19"/>
        <end position="203"/>
    </location>
</feature>
<dbReference type="Gene3D" id="3.40.50.720">
    <property type="entry name" value="NAD(P)-binding Rossmann-like Domain"/>
    <property type="match status" value="1"/>
</dbReference>
<dbReference type="GO" id="GO:0008641">
    <property type="term" value="F:ubiquitin-like modifier activating enzyme activity"/>
    <property type="evidence" value="ECO:0007669"/>
    <property type="project" value="InterPro"/>
</dbReference>
<dbReference type="AlphaFoldDB" id="A0A0F9V4W3"/>
<dbReference type="GO" id="GO:0061504">
    <property type="term" value="P:cyclic threonylcarbamoyladenosine biosynthetic process"/>
    <property type="evidence" value="ECO:0007669"/>
    <property type="project" value="TreeGrafter"/>
</dbReference>
<dbReference type="Pfam" id="PF00899">
    <property type="entry name" value="ThiF"/>
    <property type="match status" value="1"/>
</dbReference>